<dbReference type="GO" id="GO:0016783">
    <property type="term" value="F:sulfurtransferase activity"/>
    <property type="evidence" value="ECO:0007669"/>
    <property type="project" value="InterPro"/>
</dbReference>
<gene>
    <name evidence="5" type="primary">tusD</name>
    <name evidence="5" type="ORF">DV711_03705</name>
</gene>
<protein>
    <submittedName>
        <fullName evidence="5">Sulfurtransferase complex subunit TusD</fullName>
    </submittedName>
</protein>
<comment type="subcellular location">
    <subcellularLocation>
        <location evidence="1">Cytoplasm</location>
    </subcellularLocation>
</comment>
<dbReference type="OrthoDB" id="9787483at2"/>
<dbReference type="PANTHER" id="PTHR34874">
    <property type="entry name" value="PROTEIN YCHN"/>
    <property type="match status" value="1"/>
</dbReference>
<dbReference type="SUPFAM" id="SSF75169">
    <property type="entry name" value="DsrEFH-like"/>
    <property type="match status" value="1"/>
</dbReference>
<dbReference type="InterPro" id="IPR003787">
    <property type="entry name" value="Sulphur_relay_DsrE/F-like"/>
</dbReference>
<comment type="similarity">
    <text evidence="2">Belongs to the DsrE/TusD family.</text>
</comment>
<dbReference type="Proteomes" id="UP000253769">
    <property type="component" value="Unassembled WGS sequence"/>
</dbReference>
<dbReference type="NCBIfam" id="TIGR03012">
    <property type="entry name" value="sulf_tusD_dsrE"/>
    <property type="match status" value="1"/>
</dbReference>
<organism evidence="5 6">
    <name type="scientific">Motiliproteus coralliicola</name>
    <dbReference type="NCBI Taxonomy" id="2283196"/>
    <lineage>
        <taxon>Bacteria</taxon>
        <taxon>Pseudomonadati</taxon>
        <taxon>Pseudomonadota</taxon>
        <taxon>Gammaproteobacteria</taxon>
        <taxon>Oceanospirillales</taxon>
        <taxon>Oceanospirillaceae</taxon>
        <taxon>Motiliproteus</taxon>
    </lineage>
</organism>
<evidence type="ECO:0000313" key="5">
    <source>
        <dbReference type="EMBL" id="RDE24704.1"/>
    </source>
</evidence>
<dbReference type="GO" id="GO:0097163">
    <property type="term" value="F:sulfur carrier activity"/>
    <property type="evidence" value="ECO:0007669"/>
    <property type="project" value="TreeGrafter"/>
</dbReference>
<evidence type="ECO:0000256" key="3">
    <source>
        <dbReference type="ARBA" id="ARBA00022490"/>
    </source>
</evidence>
<dbReference type="GO" id="GO:0002143">
    <property type="term" value="P:tRNA wobble position uridine thiolation"/>
    <property type="evidence" value="ECO:0007669"/>
    <property type="project" value="TreeGrafter"/>
</dbReference>
<dbReference type="EMBL" id="QQOH01000001">
    <property type="protein sequence ID" value="RDE24704.1"/>
    <property type="molecule type" value="Genomic_DNA"/>
</dbReference>
<dbReference type="InterPro" id="IPR017463">
    <property type="entry name" value="Sulphur_relay_TusD/DsrE"/>
</dbReference>
<keyword evidence="3" id="KW-0963">Cytoplasm</keyword>
<dbReference type="NCBIfam" id="NF001237">
    <property type="entry name" value="PRK00207.1"/>
    <property type="match status" value="1"/>
</dbReference>
<dbReference type="InterPro" id="IPR027396">
    <property type="entry name" value="DsrEFH-like"/>
</dbReference>
<dbReference type="GO" id="GO:1990228">
    <property type="term" value="C:sulfurtransferase complex"/>
    <property type="evidence" value="ECO:0007669"/>
    <property type="project" value="TreeGrafter"/>
</dbReference>
<evidence type="ECO:0000256" key="2">
    <source>
        <dbReference type="ARBA" id="ARBA00007067"/>
    </source>
</evidence>
<dbReference type="RefSeq" id="WP_114694291.1">
    <property type="nucleotide sequence ID" value="NZ_QQOH01000001.1"/>
</dbReference>
<dbReference type="PANTHER" id="PTHR34874:SF3">
    <property type="entry name" value="SULFURTRANSFERASE TUSD"/>
    <property type="match status" value="1"/>
</dbReference>
<evidence type="ECO:0000256" key="4">
    <source>
        <dbReference type="ARBA" id="ARBA00022679"/>
    </source>
</evidence>
<name>A0A369WVX8_9GAMM</name>
<proteinExistence type="inferred from homology"/>
<sequence length="132" mass="14328">MKFAIVVNGSPSSSQAAATALRFTEAALHQGVDVLRVFFYGESVLTANRLTHPPQDETNLTQRWQQLASDHDVELIVCIAAAVRRGVMDEREAKRYEHTADNLADGFELSGLGQLVDASIGADRVITFGGRA</sequence>
<dbReference type="FunFam" id="3.40.1260.10:FF:000001">
    <property type="entry name" value="Sulfurtransferase TusD"/>
    <property type="match status" value="1"/>
</dbReference>
<dbReference type="Pfam" id="PF02635">
    <property type="entry name" value="DsrE"/>
    <property type="match status" value="1"/>
</dbReference>
<reference evidence="5 6" key="1">
    <citation type="submission" date="2018-07" db="EMBL/GenBank/DDBJ databases">
        <title>Motiliproteus coralliicola sp. nov., a bacterium isolated from Coral.</title>
        <authorList>
            <person name="Wang G."/>
        </authorList>
    </citation>
    <scope>NUCLEOTIDE SEQUENCE [LARGE SCALE GENOMIC DNA]</scope>
    <source>
        <strain evidence="5 6">C34</strain>
    </source>
</reference>
<evidence type="ECO:0000313" key="6">
    <source>
        <dbReference type="Proteomes" id="UP000253769"/>
    </source>
</evidence>
<evidence type="ECO:0000256" key="1">
    <source>
        <dbReference type="ARBA" id="ARBA00004496"/>
    </source>
</evidence>
<dbReference type="Gene3D" id="3.40.1260.10">
    <property type="entry name" value="DsrEFH-like"/>
    <property type="match status" value="1"/>
</dbReference>
<dbReference type="AlphaFoldDB" id="A0A369WVX8"/>
<keyword evidence="6" id="KW-1185">Reference proteome</keyword>
<keyword evidence="4 5" id="KW-0808">Transferase</keyword>
<comment type="caution">
    <text evidence="5">The sequence shown here is derived from an EMBL/GenBank/DDBJ whole genome shotgun (WGS) entry which is preliminary data.</text>
</comment>
<accession>A0A369WVX8</accession>